<dbReference type="GO" id="GO:0071555">
    <property type="term" value="P:cell wall organization"/>
    <property type="evidence" value="ECO:0007669"/>
    <property type="project" value="TreeGrafter"/>
</dbReference>
<reference evidence="3 4" key="1">
    <citation type="submission" date="2018-05" db="EMBL/GenBank/DDBJ databases">
        <title>Evolution of GPA BGCs.</title>
        <authorList>
            <person name="Waglechner N."/>
            <person name="Wright G.D."/>
        </authorList>
    </citation>
    <scope>NUCLEOTIDE SEQUENCE [LARGE SCALE GENOMIC DNA]</scope>
    <source>
        <strain evidence="3 4">A82846</strain>
    </source>
</reference>
<dbReference type="Gene3D" id="3.40.710.10">
    <property type="entry name" value="DD-peptidase/beta-lactamase superfamily"/>
    <property type="match status" value="1"/>
</dbReference>
<dbReference type="GO" id="GO:0071972">
    <property type="term" value="F:peptidoglycan L,D-transpeptidase activity"/>
    <property type="evidence" value="ECO:0007669"/>
    <property type="project" value="TreeGrafter"/>
</dbReference>
<dbReference type="AlphaFoldDB" id="A0A428YMM4"/>
<dbReference type="InterPro" id="IPR007887">
    <property type="entry name" value="MecA_N"/>
</dbReference>
<dbReference type="PANTHER" id="PTHR30627:SF24">
    <property type="entry name" value="PENICILLIN-BINDING PROTEIN 4B"/>
    <property type="match status" value="1"/>
</dbReference>
<evidence type="ECO:0000259" key="2">
    <source>
        <dbReference type="Pfam" id="PF05223"/>
    </source>
</evidence>
<dbReference type="InterPro" id="IPR036138">
    <property type="entry name" value="PBP_dimer_sf"/>
</dbReference>
<dbReference type="Pfam" id="PF00905">
    <property type="entry name" value="Transpeptidase"/>
    <property type="match status" value="1"/>
</dbReference>
<dbReference type="OrthoDB" id="5241017at2"/>
<evidence type="ECO:0000259" key="1">
    <source>
        <dbReference type="Pfam" id="PF00905"/>
    </source>
</evidence>
<dbReference type="SUPFAM" id="SSF56519">
    <property type="entry name" value="Penicillin binding protein dimerisation domain"/>
    <property type="match status" value="1"/>
</dbReference>
<name>A0A428YMM4_KIBAR</name>
<gene>
    <name evidence="3" type="ORF">DMH04_46300</name>
</gene>
<feature type="domain" description="Penicillin-binding protein transpeptidase" evidence="1">
    <location>
        <begin position="327"/>
        <end position="584"/>
    </location>
</feature>
<protein>
    <submittedName>
        <fullName evidence="3">Penicillin-binding protein</fullName>
    </submittedName>
</protein>
<dbReference type="InterPro" id="IPR012338">
    <property type="entry name" value="Beta-lactam/transpept-like"/>
</dbReference>
<proteinExistence type="predicted"/>
<dbReference type="InterPro" id="IPR050515">
    <property type="entry name" value="Beta-lactam/transpept"/>
</dbReference>
<comment type="caution">
    <text evidence="3">The sequence shown here is derived from an EMBL/GenBank/DDBJ whole genome shotgun (WGS) entry which is preliminary data.</text>
</comment>
<organism evidence="3 4">
    <name type="scientific">Kibdelosporangium aridum</name>
    <dbReference type="NCBI Taxonomy" id="2030"/>
    <lineage>
        <taxon>Bacteria</taxon>
        <taxon>Bacillati</taxon>
        <taxon>Actinomycetota</taxon>
        <taxon>Actinomycetes</taxon>
        <taxon>Pseudonocardiales</taxon>
        <taxon>Pseudonocardiaceae</taxon>
        <taxon>Kibdelosporangium</taxon>
    </lineage>
</organism>
<dbReference type="GO" id="GO:0046677">
    <property type="term" value="P:response to antibiotic"/>
    <property type="evidence" value="ECO:0007669"/>
    <property type="project" value="InterPro"/>
</dbReference>
<dbReference type="SUPFAM" id="SSF56601">
    <property type="entry name" value="beta-lactamase/transpeptidase-like"/>
    <property type="match status" value="1"/>
</dbReference>
<sequence length="601" mass="62729">MRRVRRTGVVAALLLVLPVAGCGFFFGSDPSAEDVTGAFLTELANGNTAAAAGRTDSADSAKKLLDNIRGALKPVGIKTEVTGSTEMEDKSARVRFKADWDLGRNRHWTYDGEMEVRPDNDSWRVHWQPSVVHPKLGAQQTIGVRDKEAVQAPVLDRDGAPLMAPERVVSVLLDPAKAGDVPAVAAALAAEVSKLDPAITQQSIMDGVAKTPKGQSYTVVLLRDADYQAAKAAIYELPGVRFTGSTRLLSVDRNLAAQLLPSIRKQVESQVSGKPGFRVVTLNAAGGEVEEIFVKEAEAGTAANVTLSRKVQTAAEAAIDSIPQPAALVAMKPSSGELLAVAQNAPADAQGAIALTGRFPPGSTFKMVTAGAALQAGTVQATTPSPCPGKIVIGPREIPNSGEFDKGTIPLHSAFAFSCNTTFAKLAADMKPDTLTNTARQFGLGVDYVIPGITTITGSVPPAQDQTERAEDGFGQGKVLASPFGLAVAASTVASGTVPKATLYRDTATKMDTPPQPLPAPVLDGLRDMMREVVTVNAGQSLAQLADVRGKTGTAQFGDGTHSHGWFAGYQGDLAFAVLVTDAGTSVPAVDATDRFLRGIS</sequence>
<evidence type="ECO:0000313" key="4">
    <source>
        <dbReference type="Proteomes" id="UP000287547"/>
    </source>
</evidence>
<dbReference type="Pfam" id="PF05223">
    <property type="entry name" value="MecA_N"/>
    <property type="match status" value="1"/>
</dbReference>
<feature type="domain" description="NTF2-like N-terminal transpeptidase" evidence="2">
    <location>
        <begin position="32"/>
        <end position="140"/>
    </location>
</feature>
<dbReference type="EMBL" id="QHKI01000071">
    <property type="protein sequence ID" value="RSM69252.1"/>
    <property type="molecule type" value="Genomic_DNA"/>
</dbReference>
<dbReference type="Proteomes" id="UP000287547">
    <property type="component" value="Unassembled WGS sequence"/>
</dbReference>
<evidence type="ECO:0000313" key="3">
    <source>
        <dbReference type="EMBL" id="RSM69252.1"/>
    </source>
</evidence>
<dbReference type="PANTHER" id="PTHR30627">
    <property type="entry name" value="PEPTIDOGLYCAN D,D-TRANSPEPTIDASE"/>
    <property type="match status" value="1"/>
</dbReference>
<dbReference type="Gene3D" id="3.90.1310.10">
    <property type="entry name" value="Penicillin-binding protein 2a (Domain 2)"/>
    <property type="match status" value="1"/>
</dbReference>
<dbReference type="GO" id="GO:0005886">
    <property type="term" value="C:plasma membrane"/>
    <property type="evidence" value="ECO:0007669"/>
    <property type="project" value="TreeGrafter"/>
</dbReference>
<dbReference type="InterPro" id="IPR001460">
    <property type="entry name" value="PCN-bd_Tpept"/>
</dbReference>
<accession>A0A428YMM4</accession>
<dbReference type="GO" id="GO:0008658">
    <property type="term" value="F:penicillin binding"/>
    <property type="evidence" value="ECO:0007669"/>
    <property type="project" value="InterPro"/>
</dbReference>